<keyword evidence="3" id="KW-1185">Reference proteome</keyword>
<gene>
    <name evidence="2" type="ordered locus">Aazo_0595</name>
</gene>
<dbReference type="HOGENOM" id="CLU_028584_0_0_3"/>
<keyword evidence="1" id="KW-0472">Membrane</keyword>
<feature type="transmembrane region" description="Helical" evidence="1">
    <location>
        <begin position="219"/>
        <end position="237"/>
    </location>
</feature>
<name>D7E0V4_NOSA0</name>
<evidence type="ECO:0000313" key="2">
    <source>
        <dbReference type="EMBL" id="ADI63083.1"/>
    </source>
</evidence>
<dbReference type="EMBL" id="CP002059">
    <property type="protein sequence ID" value="ADI63083.1"/>
    <property type="molecule type" value="Genomic_DNA"/>
</dbReference>
<sequence>MSNPKSRKHHKLWFEKLIAITSTVNLGLVFFDLSYLPWRDFYFRKVPQMTQIYDPIKGIEPHRDTNSYLQTVAALEEEVSQMGLKSPQVQIKLEEIGRLSTEMIETNPFAGVGKSGSLEKIKNRMREHIGQKSAKNAFLTFWSREYLSKRGWIQEINFFTQKIRPAIATNYYRKIGENGELLDNFWLIDLPFVVIFGLELLARTFYIKRQNSHLSCLEAILWRWYDLFLLIPFWRWLRILPVMVRLDKAQLISLHLIRRQIHQGIVANFAEEITGIVVVRVINQMQGWIQVGDITPWLLQPEKERSDIDINNINEVEAIAGLLVQTIVNQVLPKIQPEINAILRHNIDTAFQQIPVYRNLLMLPVVGKAQTQVSEQLSNQITTNLYFTLVSAIQDPVAAELSNHLVEKFTTVIGSEIQQKHVIVEIKNLLNDFLEEVKINYIQRLSKEDIEQVIEQTRQMRSQASVPKNSQ</sequence>
<accession>D7E0V4</accession>
<dbReference type="AlphaFoldDB" id="D7E0V4"/>
<dbReference type="Proteomes" id="UP000001511">
    <property type="component" value="Chromosome"/>
</dbReference>
<evidence type="ECO:0000256" key="1">
    <source>
        <dbReference type="SAM" id="Phobius"/>
    </source>
</evidence>
<dbReference type="RefSeq" id="WP_013190102.1">
    <property type="nucleotide sequence ID" value="NC_014248.1"/>
</dbReference>
<dbReference type="STRING" id="551115.Aazo_0595"/>
<dbReference type="OrthoDB" id="501625at2"/>
<dbReference type="KEGG" id="naz:Aazo_0595"/>
<keyword evidence="1" id="KW-0812">Transmembrane</keyword>
<organism evidence="2 3">
    <name type="scientific">Nostoc azollae (strain 0708)</name>
    <name type="common">Anabaena azollae (strain 0708)</name>
    <dbReference type="NCBI Taxonomy" id="551115"/>
    <lineage>
        <taxon>Bacteria</taxon>
        <taxon>Bacillati</taxon>
        <taxon>Cyanobacteriota</taxon>
        <taxon>Cyanophyceae</taxon>
        <taxon>Nostocales</taxon>
        <taxon>Nostocaceae</taxon>
        <taxon>Trichormus</taxon>
    </lineage>
</organism>
<protein>
    <submittedName>
        <fullName evidence="2">Uncharacterized protein</fullName>
    </submittedName>
</protein>
<feature type="transmembrane region" description="Helical" evidence="1">
    <location>
        <begin position="12"/>
        <end position="31"/>
    </location>
</feature>
<dbReference type="eggNOG" id="COG3779">
    <property type="taxonomic scope" value="Bacteria"/>
</dbReference>
<keyword evidence="1" id="KW-1133">Transmembrane helix</keyword>
<evidence type="ECO:0000313" key="3">
    <source>
        <dbReference type="Proteomes" id="UP000001511"/>
    </source>
</evidence>
<feature type="transmembrane region" description="Helical" evidence="1">
    <location>
        <begin position="185"/>
        <end position="207"/>
    </location>
</feature>
<proteinExistence type="predicted"/>
<reference evidence="2 3" key="1">
    <citation type="journal article" date="2010" name="PLoS ONE">
        <title>Genome erosion in a nitrogen-fixing vertically transmitted endosymbiotic multicellular cyanobacterium.</title>
        <authorList>
            <person name="Ran L."/>
            <person name="Larsson J."/>
            <person name="Vigil-Stenman T."/>
            <person name="Nylander J.A."/>
            <person name="Ininbergs K."/>
            <person name="Zheng W.W."/>
            <person name="Lapidus A."/>
            <person name="Lowry S."/>
            <person name="Haselkorn R."/>
            <person name="Bergman B."/>
        </authorList>
    </citation>
    <scope>NUCLEOTIDE SEQUENCE [LARGE SCALE GENOMIC DNA]</scope>
    <source>
        <strain evidence="2 3">0708</strain>
    </source>
</reference>